<proteinExistence type="predicted"/>
<name>A0A1X7AGI9_9GAMM</name>
<dbReference type="OrthoDB" id="5916216at2"/>
<keyword evidence="1" id="KW-1133">Transmembrane helix</keyword>
<reference evidence="2 3" key="1">
    <citation type="submission" date="2017-03" db="EMBL/GenBank/DDBJ databases">
        <authorList>
            <person name="Afonso C.L."/>
            <person name="Miller P.J."/>
            <person name="Scott M.A."/>
            <person name="Spackman E."/>
            <person name="Goraichik I."/>
            <person name="Dimitrov K.M."/>
            <person name="Suarez D.L."/>
            <person name="Swayne D.E."/>
        </authorList>
    </citation>
    <scope>NUCLEOTIDE SEQUENCE [LARGE SCALE GENOMIC DNA]</scope>
    <source>
        <strain evidence="2">SB41UT1</strain>
    </source>
</reference>
<protein>
    <submittedName>
        <fullName evidence="2">Uncharacterized protein</fullName>
    </submittedName>
</protein>
<dbReference type="EMBL" id="FWPT01000002">
    <property type="protein sequence ID" value="SMA40115.1"/>
    <property type="molecule type" value="Genomic_DNA"/>
</dbReference>
<evidence type="ECO:0000313" key="3">
    <source>
        <dbReference type="Proteomes" id="UP000196573"/>
    </source>
</evidence>
<feature type="transmembrane region" description="Helical" evidence="1">
    <location>
        <begin position="320"/>
        <end position="343"/>
    </location>
</feature>
<gene>
    <name evidence="2" type="ORF">EHSB41UT_01141</name>
</gene>
<keyword evidence="1" id="KW-0812">Transmembrane</keyword>
<dbReference type="RefSeq" id="WP_087107755.1">
    <property type="nucleotide sequence ID" value="NZ_CBCSCN010000001.1"/>
</dbReference>
<dbReference type="AlphaFoldDB" id="A0A1X7AGI9"/>
<keyword evidence="1" id="KW-0472">Membrane</keyword>
<accession>A0A1X7AGI9</accession>
<feature type="transmembrane region" description="Helical" evidence="1">
    <location>
        <begin position="265"/>
        <end position="283"/>
    </location>
</feature>
<sequence length="460" mass="52001">MKFSIPRHTDQVIYDAFLELAEAMSTDSYTVKATMLGSERTVVIGEMNSKEADQLEDVLMGPSIFTSRLTLSTHKQHSSSNFNVSVTLFRGGSLPETPDPVWDEIIVSRTDPNSALNHLFKEFEKGFAKLYEKLSLKVTNIPSSEIGLQDLNALHLSTIERFEETAVSAVNKVTEHGVSLADEYRTKREELEQEFKAREKELERNFLHKKDLLSVERSKFDSEKKSFDDLKNTFERRGIHQRLLSEIKNRQENFYLTQRTNRKRIPVTILLFLLMSGLGWFSYEYGQELAQSLKIYTIELGVDGATDMAGGIGRSVPTSFIIYLALRQLLMTVAFLGTALFSIRWMTQWADRHAQAEFRNKEFELDMERAGWLVEATLEWNEKKDGEIPEKLLESLSRGLFEGQRGQVESVQHPADQLASALMGAASSVDLKLGSGGSSVAINPKKLARQKIGEVKSSEA</sequence>
<evidence type="ECO:0000256" key="1">
    <source>
        <dbReference type="SAM" id="Phobius"/>
    </source>
</evidence>
<organism evidence="2 3">
    <name type="scientific">Parendozoicomonas haliclonae</name>
    <dbReference type="NCBI Taxonomy" id="1960125"/>
    <lineage>
        <taxon>Bacteria</taxon>
        <taxon>Pseudomonadati</taxon>
        <taxon>Pseudomonadota</taxon>
        <taxon>Gammaproteobacteria</taxon>
        <taxon>Oceanospirillales</taxon>
        <taxon>Endozoicomonadaceae</taxon>
        <taxon>Parendozoicomonas</taxon>
    </lineage>
</organism>
<dbReference type="Proteomes" id="UP000196573">
    <property type="component" value="Unassembled WGS sequence"/>
</dbReference>
<keyword evidence="3" id="KW-1185">Reference proteome</keyword>
<evidence type="ECO:0000313" key="2">
    <source>
        <dbReference type="EMBL" id="SMA40115.1"/>
    </source>
</evidence>